<dbReference type="EMBL" id="FR904232">
    <property type="protein sequence ID" value="CDG47657.1"/>
    <property type="molecule type" value="Genomic_DNA"/>
</dbReference>
<organism evidence="1">
    <name type="scientific">Serratia symbiotica SCt-VLC</name>
    <dbReference type="NCBI Taxonomy" id="1347341"/>
    <lineage>
        <taxon>Bacteria</taxon>
        <taxon>Pseudomonadati</taxon>
        <taxon>Pseudomonadota</taxon>
        <taxon>Gammaproteobacteria</taxon>
        <taxon>Enterobacterales</taxon>
        <taxon>Yersiniaceae</taxon>
        <taxon>Serratia</taxon>
        <taxon>Serratia symbiotica</taxon>
    </lineage>
</organism>
<evidence type="ECO:0000313" key="1">
    <source>
        <dbReference type="EMBL" id="CDG47657.1"/>
    </source>
</evidence>
<name>A0A068RCZ4_9GAMM</name>
<sequence length="98" mass="11823">MSNNPSDKKYCYRYYDIHDGQGRPIVAMLKRVIIRETEKTYWHVEDMPHMSLEKMRQYHSRPNKKRVKRCLKNAARSGYHMTKEQAMKAFICISRDLI</sequence>
<reference evidence="1" key="2">
    <citation type="journal article" date="2014" name="Genome Biol. Evol.">
        <title>Settling down: the genome of Serratia symbiotica from the aphid Cinara tujafilina zooms in on the process of accommodation to a cooperative intracellular life.</title>
        <authorList>
            <person name="Manzano-Marin A."/>
            <person name="Latorre A."/>
        </authorList>
    </citation>
    <scope>NUCLEOTIDE SEQUENCE</scope>
    <source>
        <strain evidence="1">SCt-VLC</strain>
    </source>
</reference>
<gene>
    <name evidence="1" type="ORF">SCTVLC_0913</name>
</gene>
<protein>
    <submittedName>
        <fullName evidence="1">Uncharacterized protein</fullName>
    </submittedName>
</protein>
<accession>A0A068RCZ4</accession>
<dbReference type="RefSeq" id="WP_201786738.1">
    <property type="nucleotide sequence ID" value="NZ_FR904232.1"/>
</dbReference>
<proteinExistence type="predicted"/>
<reference evidence="1" key="1">
    <citation type="submission" date="2013-06" db="EMBL/GenBank/DDBJ databases">
        <authorList>
            <person name="Mazano-Marin A."/>
        </authorList>
    </citation>
    <scope>NUCLEOTIDE SEQUENCE</scope>
    <source>
        <strain evidence="1">SCt-VLC</strain>
    </source>
</reference>
<dbReference type="AlphaFoldDB" id="A0A068RCZ4"/>